<name>A0A0A9I084_ARUDO</name>
<protein>
    <submittedName>
        <fullName evidence="1">Uncharacterized protein</fullName>
    </submittedName>
</protein>
<accession>A0A0A9I084</accession>
<organism evidence="1">
    <name type="scientific">Arundo donax</name>
    <name type="common">Giant reed</name>
    <name type="synonym">Donax arundinaceus</name>
    <dbReference type="NCBI Taxonomy" id="35708"/>
    <lineage>
        <taxon>Eukaryota</taxon>
        <taxon>Viridiplantae</taxon>
        <taxon>Streptophyta</taxon>
        <taxon>Embryophyta</taxon>
        <taxon>Tracheophyta</taxon>
        <taxon>Spermatophyta</taxon>
        <taxon>Magnoliopsida</taxon>
        <taxon>Liliopsida</taxon>
        <taxon>Poales</taxon>
        <taxon>Poaceae</taxon>
        <taxon>PACMAD clade</taxon>
        <taxon>Arundinoideae</taxon>
        <taxon>Arundineae</taxon>
        <taxon>Arundo</taxon>
    </lineage>
</organism>
<reference evidence="1" key="2">
    <citation type="journal article" date="2015" name="Data Brief">
        <title>Shoot transcriptome of the giant reed, Arundo donax.</title>
        <authorList>
            <person name="Barrero R.A."/>
            <person name="Guerrero F.D."/>
            <person name="Moolhuijzen P."/>
            <person name="Goolsby J.A."/>
            <person name="Tidwell J."/>
            <person name="Bellgard S.E."/>
            <person name="Bellgard M.I."/>
        </authorList>
    </citation>
    <scope>NUCLEOTIDE SEQUENCE</scope>
    <source>
        <tissue evidence="1">Shoot tissue taken approximately 20 cm above the soil surface</tissue>
    </source>
</reference>
<dbReference type="AlphaFoldDB" id="A0A0A9I084"/>
<reference evidence="1" key="1">
    <citation type="submission" date="2014-09" db="EMBL/GenBank/DDBJ databases">
        <authorList>
            <person name="Magalhaes I.L.F."/>
            <person name="Oliveira U."/>
            <person name="Santos F.R."/>
            <person name="Vidigal T.H.D.A."/>
            <person name="Brescovit A.D."/>
            <person name="Santos A.J."/>
        </authorList>
    </citation>
    <scope>NUCLEOTIDE SEQUENCE</scope>
    <source>
        <tissue evidence="1">Shoot tissue taken approximately 20 cm above the soil surface</tissue>
    </source>
</reference>
<proteinExistence type="predicted"/>
<dbReference type="EMBL" id="GBRH01159338">
    <property type="protein sequence ID" value="JAE38558.1"/>
    <property type="molecule type" value="Transcribed_RNA"/>
</dbReference>
<sequence>MQLADHHAFALRVRARRIVCASMQ</sequence>
<evidence type="ECO:0000313" key="1">
    <source>
        <dbReference type="EMBL" id="JAE38558.1"/>
    </source>
</evidence>